<evidence type="ECO:0000256" key="1">
    <source>
        <dbReference type="SAM" id="MobiDB-lite"/>
    </source>
</evidence>
<comment type="caution">
    <text evidence="2">The sequence shown here is derived from an EMBL/GenBank/DDBJ whole genome shotgun (WGS) entry which is preliminary data.</text>
</comment>
<keyword evidence="3" id="KW-1185">Reference proteome</keyword>
<sequence>MRSREGGARVKTRGEELSPRQEESVSVRARRGQKSILPPFDWDEISCEVCFVRIRCVLRRPPPPTTSVSSASYFSPQAAGFPPSDYLLACCSPWPWGCFCLCANVDLWAGRIHGRS</sequence>
<dbReference type="AlphaFoldDB" id="A0A8J5R570"/>
<protein>
    <submittedName>
        <fullName evidence="2">Uncharacterized protein</fullName>
    </submittedName>
</protein>
<dbReference type="EMBL" id="JAAALK010000290">
    <property type="protein sequence ID" value="KAG8046406.1"/>
    <property type="molecule type" value="Genomic_DNA"/>
</dbReference>
<name>A0A8J5R570_ZIZPA</name>
<feature type="compositionally biased region" description="Basic and acidic residues" evidence="1">
    <location>
        <begin position="1"/>
        <end position="25"/>
    </location>
</feature>
<dbReference type="Proteomes" id="UP000729402">
    <property type="component" value="Unassembled WGS sequence"/>
</dbReference>
<reference evidence="2" key="2">
    <citation type="submission" date="2021-02" db="EMBL/GenBank/DDBJ databases">
        <authorList>
            <person name="Kimball J.A."/>
            <person name="Haas M.W."/>
            <person name="Macchietto M."/>
            <person name="Kono T."/>
            <person name="Duquette J."/>
            <person name="Shao M."/>
        </authorList>
    </citation>
    <scope>NUCLEOTIDE SEQUENCE</scope>
    <source>
        <tissue evidence="2">Fresh leaf tissue</tissue>
    </source>
</reference>
<reference evidence="2" key="1">
    <citation type="journal article" date="2021" name="bioRxiv">
        <title>Whole Genome Assembly and Annotation of Northern Wild Rice, Zizania palustris L., Supports a Whole Genome Duplication in the Zizania Genus.</title>
        <authorList>
            <person name="Haas M."/>
            <person name="Kono T."/>
            <person name="Macchietto M."/>
            <person name="Millas R."/>
            <person name="McGilp L."/>
            <person name="Shao M."/>
            <person name="Duquette J."/>
            <person name="Hirsch C.N."/>
            <person name="Kimball J."/>
        </authorList>
    </citation>
    <scope>NUCLEOTIDE SEQUENCE</scope>
    <source>
        <tissue evidence="2">Fresh leaf tissue</tissue>
    </source>
</reference>
<gene>
    <name evidence="2" type="ORF">GUJ93_ZPchr0008g13311</name>
</gene>
<evidence type="ECO:0000313" key="3">
    <source>
        <dbReference type="Proteomes" id="UP000729402"/>
    </source>
</evidence>
<feature type="region of interest" description="Disordered" evidence="1">
    <location>
        <begin position="1"/>
        <end position="28"/>
    </location>
</feature>
<evidence type="ECO:0000313" key="2">
    <source>
        <dbReference type="EMBL" id="KAG8046406.1"/>
    </source>
</evidence>
<proteinExistence type="predicted"/>
<organism evidence="2 3">
    <name type="scientific">Zizania palustris</name>
    <name type="common">Northern wild rice</name>
    <dbReference type="NCBI Taxonomy" id="103762"/>
    <lineage>
        <taxon>Eukaryota</taxon>
        <taxon>Viridiplantae</taxon>
        <taxon>Streptophyta</taxon>
        <taxon>Embryophyta</taxon>
        <taxon>Tracheophyta</taxon>
        <taxon>Spermatophyta</taxon>
        <taxon>Magnoliopsida</taxon>
        <taxon>Liliopsida</taxon>
        <taxon>Poales</taxon>
        <taxon>Poaceae</taxon>
        <taxon>BOP clade</taxon>
        <taxon>Oryzoideae</taxon>
        <taxon>Oryzeae</taxon>
        <taxon>Zizaniinae</taxon>
        <taxon>Zizania</taxon>
    </lineage>
</organism>
<accession>A0A8J5R570</accession>